<dbReference type="AlphaFoldDB" id="A0A238K8I3"/>
<organism evidence="1 2">
    <name type="scientific">Pelagimonas varians</name>
    <dbReference type="NCBI Taxonomy" id="696760"/>
    <lineage>
        <taxon>Bacteria</taxon>
        <taxon>Pseudomonadati</taxon>
        <taxon>Pseudomonadota</taxon>
        <taxon>Alphaproteobacteria</taxon>
        <taxon>Rhodobacterales</taxon>
        <taxon>Roseobacteraceae</taxon>
        <taxon>Pelagimonas</taxon>
    </lineage>
</organism>
<accession>A0A238K8I3</accession>
<evidence type="ECO:0000313" key="1">
    <source>
        <dbReference type="EMBL" id="SMX38807.1"/>
    </source>
</evidence>
<reference evidence="1 2" key="1">
    <citation type="submission" date="2017-05" db="EMBL/GenBank/DDBJ databases">
        <authorList>
            <person name="Song R."/>
            <person name="Chenine A.L."/>
            <person name="Ruprecht R.M."/>
        </authorList>
    </citation>
    <scope>NUCLEOTIDE SEQUENCE [LARGE SCALE GENOMIC DNA]</scope>
    <source>
        <strain evidence="1 2">CECT 8663</strain>
    </source>
</reference>
<gene>
    <name evidence="1" type="ORF">PEV8663_01551</name>
</gene>
<proteinExistence type="predicted"/>
<dbReference type="Proteomes" id="UP000220836">
    <property type="component" value="Unassembled WGS sequence"/>
</dbReference>
<dbReference type="EMBL" id="FXYH01000004">
    <property type="protein sequence ID" value="SMX38807.1"/>
    <property type="molecule type" value="Genomic_DNA"/>
</dbReference>
<evidence type="ECO:0000313" key="2">
    <source>
        <dbReference type="Proteomes" id="UP000220836"/>
    </source>
</evidence>
<protein>
    <submittedName>
        <fullName evidence="1">Uncharacterized protein</fullName>
    </submittedName>
</protein>
<sequence length="49" mass="5888">MRVVRLSANFWWLKSQIEWCEFHQICSEQLQGRSLFGIALFRVVRPHIA</sequence>
<name>A0A238K8I3_9RHOB</name>
<keyword evidence="2" id="KW-1185">Reference proteome</keyword>